<dbReference type="InterPro" id="IPR027417">
    <property type="entry name" value="P-loop_NTPase"/>
</dbReference>
<proteinExistence type="predicted"/>
<accession>A0ABP7BZD8</accession>
<evidence type="ECO:0000256" key="3">
    <source>
        <dbReference type="ARBA" id="ARBA00022840"/>
    </source>
</evidence>
<protein>
    <submittedName>
        <fullName evidence="5">ABC-F family ATP-binding cassette domain-containing protein</fullName>
    </submittedName>
</protein>
<dbReference type="InterPro" id="IPR003439">
    <property type="entry name" value="ABC_transporter-like_ATP-bd"/>
</dbReference>
<dbReference type="InterPro" id="IPR050611">
    <property type="entry name" value="ABCF"/>
</dbReference>
<sequence length="582" mass="60897">MQFSPLIFDHVGFAWPNGRRILQDITFTVGPGLTVLTGPNGLGKSVILSLAAGLHAPQGGHLSAPAAAHLPQRLETRPGQRVGDLLGLGEKLGALRRVLGGATETLAADLELIGDDWDLEERAAVQLTALGLAGAGEADFLDRPVLSLSGGEATQVALAGLMLRDAPLLVLDEPTNNLDAPARERLLEALVARPGMVLAASHDRGLLERAGTILELTPHRIRSGVADGAVLAVHGSWDDRDRSVAAARRSAESRVSAARTAVADEQRMRAEAQTRIERRTAQGRKAGGSMPRILANARAARAQETAGATRSRHAEATAEAQRELEAALDAAATEQRLRLDLPETLVPGGRTVAALRAPGPGALLVEGAVQVDGGAHGAGGHGAEDPRAQDNSAEISIVGAERIALTGANGTGKTTLLEALAGAARVPVGYLRQRLPAGRVAGGAAGVAHRAAEPAVVPSAGGQQDLSVLEALRQAAPTRTPEQIRTHLARFLFRGARAEAPLATLSGGERFRAELAALLVADPTPQLLLLDEPTNHLDAQTVDQLVDALEAYRGALVVVSHDAPFLQRLDLTRRWELVRHQA</sequence>
<keyword evidence="6" id="KW-1185">Reference proteome</keyword>
<dbReference type="SUPFAM" id="SSF52540">
    <property type="entry name" value="P-loop containing nucleoside triphosphate hydrolases"/>
    <property type="match status" value="2"/>
</dbReference>
<gene>
    <name evidence="5" type="ORF">GCM10023081_11130</name>
</gene>
<evidence type="ECO:0000256" key="2">
    <source>
        <dbReference type="ARBA" id="ARBA00022741"/>
    </source>
</evidence>
<dbReference type="EMBL" id="BAABEO010000008">
    <property type="protein sequence ID" value="GAA3674496.1"/>
    <property type="molecule type" value="Genomic_DNA"/>
</dbReference>
<dbReference type="SMART" id="SM00382">
    <property type="entry name" value="AAA"/>
    <property type="match status" value="2"/>
</dbReference>
<dbReference type="Proteomes" id="UP001500752">
    <property type="component" value="Unassembled WGS sequence"/>
</dbReference>
<evidence type="ECO:0000256" key="1">
    <source>
        <dbReference type="ARBA" id="ARBA00022737"/>
    </source>
</evidence>
<dbReference type="Gene3D" id="3.40.50.300">
    <property type="entry name" value="P-loop containing nucleotide triphosphate hydrolases"/>
    <property type="match status" value="2"/>
</dbReference>
<keyword evidence="1" id="KW-0677">Repeat</keyword>
<dbReference type="PANTHER" id="PTHR19211">
    <property type="entry name" value="ATP-BINDING TRANSPORT PROTEIN-RELATED"/>
    <property type="match status" value="1"/>
</dbReference>
<evidence type="ECO:0000313" key="6">
    <source>
        <dbReference type="Proteomes" id="UP001500752"/>
    </source>
</evidence>
<organism evidence="5 6">
    <name type="scientific">Arthrobacter ginkgonis</name>
    <dbReference type="NCBI Taxonomy" id="1630594"/>
    <lineage>
        <taxon>Bacteria</taxon>
        <taxon>Bacillati</taxon>
        <taxon>Actinomycetota</taxon>
        <taxon>Actinomycetes</taxon>
        <taxon>Micrococcales</taxon>
        <taxon>Micrococcaceae</taxon>
        <taxon>Arthrobacter</taxon>
    </lineage>
</organism>
<comment type="caution">
    <text evidence="5">The sequence shown here is derived from an EMBL/GenBank/DDBJ whole genome shotgun (WGS) entry which is preliminary data.</text>
</comment>
<dbReference type="Pfam" id="PF00005">
    <property type="entry name" value="ABC_tran"/>
    <property type="match status" value="2"/>
</dbReference>
<evidence type="ECO:0000313" key="5">
    <source>
        <dbReference type="EMBL" id="GAA3674496.1"/>
    </source>
</evidence>
<dbReference type="PANTHER" id="PTHR19211:SF6">
    <property type="entry name" value="BLL7188 PROTEIN"/>
    <property type="match status" value="1"/>
</dbReference>
<dbReference type="GO" id="GO:0005524">
    <property type="term" value="F:ATP binding"/>
    <property type="evidence" value="ECO:0007669"/>
    <property type="project" value="UniProtKB-KW"/>
</dbReference>
<keyword evidence="2" id="KW-0547">Nucleotide-binding</keyword>
<feature type="domain" description="ABC transporter" evidence="4">
    <location>
        <begin position="6"/>
        <end position="253"/>
    </location>
</feature>
<dbReference type="InterPro" id="IPR003593">
    <property type="entry name" value="AAA+_ATPase"/>
</dbReference>
<keyword evidence="3 5" id="KW-0067">ATP-binding</keyword>
<name>A0ABP7BZD8_9MICC</name>
<reference evidence="6" key="1">
    <citation type="journal article" date="2019" name="Int. J. Syst. Evol. Microbiol.">
        <title>The Global Catalogue of Microorganisms (GCM) 10K type strain sequencing project: providing services to taxonomists for standard genome sequencing and annotation.</title>
        <authorList>
            <consortium name="The Broad Institute Genomics Platform"/>
            <consortium name="The Broad Institute Genome Sequencing Center for Infectious Disease"/>
            <person name="Wu L."/>
            <person name="Ma J."/>
        </authorList>
    </citation>
    <scope>NUCLEOTIDE SEQUENCE [LARGE SCALE GENOMIC DNA]</scope>
    <source>
        <strain evidence="6">JCM 30742</strain>
    </source>
</reference>
<dbReference type="PROSITE" id="PS50893">
    <property type="entry name" value="ABC_TRANSPORTER_2"/>
    <property type="match status" value="1"/>
</dbReference>
<evidence type="ECO:0000259" key="4">
    <source>
        <dbReference type="PROSITE" id="PS50893"/>
    </source>
</evidence>